<proteinExistence type="inferred from homology"/>
<evidence type="ECO:0000256" key="4">
    <source>
        <dbReference type="ARBA" id="ARBA00022443"/>
    </source>
</evidence>
<keyword evidence="5" id="KW-0808">Transferase</keyword>
<dbReference type="PROSITE" id="PS00108">
    <property type="entry name" value="PROTEIN_KINASE_ST"/>
    <property type="match status" value="1"/>
</dbReference>
<dbReference type="SUPFAM" id="SSF50044">
    <property type="entry name" value="SH3-domain"/>
    <property type="match status" value="1"/>
</dbReference>
<feature type="compositionally biased region" description="Low complexity" evidence="13">
    <location>
        <begin position="774"/>
        <end position="792"/>
    </location>
</feature>
<evidence type="ECO:0000256" key="9">
    <source>
        <dbReference type="ARBA" id="ARBA00048329"/>
    </source>
</evidence>
<dbReference type="Gene3D" id="2.30.30.40">
    <property type="entry name" value="SH3 Domains"/>
    <property type="match status" value="1"/>
</dbReference>
<dbReference type="Gene3D" id="3.30.200.20">
    <property type="entry name" value="Phosphorylase Kinase, domain 1"/>
    <property type="match status" value="1"/>
</dbReference>
<dbReference type="InterPro" id="IPR011009">
    <property type="entry name" value="Kinase-like_dom_sf"/>
</dbReference>
<dbReference type="PANTHER" id="PTHR44329:SF293">
    <property type="entry name" value="MITOGEN-ACTIVATED PROTEIN KINASE KINASE KINASE"/>
    <property type="match status" value="1"/>
</dbReference>
<feature type="coiled-coil region" evidence="12">
    <location>
        <begin position="408"/>
        <end position="442"/>
    </location>
</feature>
<evidence type="ECO:0000256" key="10">
    <source>
        <dbReference type="PROSITE-ProRule" id="PRU00192"/>
    </source>
</evidence>
<comment type="similarity">
    <text evidence="2">Belongs to the protein kinase superfamily. STE Ser/Thr protein kinase family. MAP kinase kinase kinase subfamily.</text>
</comment>
<dbReference type="EC" id="2.7.11.25" evidence="3"/>
<organism evidence="16 17">
    <name type="scientific">Rotaria magnacalcarata</name>
    <dbReference type="NCBI Taxonomy" id="392030"/>
    <lineage>
        <taxon>Eukaryota</taxon>
        <taxon>Metazoa</taxon>
        <taxon>Spiralia</taxon>
        <taxon>Gnathifera</taxon>
        <taxon>Rotifera</taxon>
        <taxon>Eurotatoria</taxon>
        <taxon>Bdelloidea</taxon>
        <taxon>Philodinida</taxon>
        <taxon>Philodinidae</taxon>
        <taxon>Rotaria</taxon>
    </lineage>
</organism>
<gene>
    <name evidence="16" type="ORF">KQP761_LOCUS15121</name>
</gene>
<feature type="domain" description="Protein kinase" evidence="15">
    <location>
        <begin position="95"/>
        <end position="385"/>
    </location>
</feature>
<dbReference type="InterPro" id="IPR036028">
    <property type="entry name" value="SH3-like_dom_sf"/>
</dbReference>
<dbReference type="Pfam" id="PF00018">
    <property type="entry name" value="SH3_1"/>
    <property type="match status" value="1"/>
</dbReference>
<feature type="binding site" evidence="11">
    <location>
        <position position="122"/>
    </location>
    <ligand>
        <name>ATP</name>
        <dbReference type="ChEBI" id="CHEBI:30616"/>
    </ligand>
</feature>
<dbReference type="PROSITE" id="PS50011">
    <property type="entry name" value="PROTEIN_KINASE_DOM"/>
    <property type="match status" value="1"/>
</dbReference>
<feature type="region of interest" description="Disordered" evidence="13">
    <location>
        <begin position="623"/>
        <end position="715"/>
    </location>
</feature>
<comment type="caution">
    <text evidence="16">The sequence shown here is derived from an EMBL/GenBank/DDBJ whole genome shotgun (WGS) entry which is preliminary data.</text>
</comment>
<dbReference type="InterPro" id="IPR008271">
    <property type="entry name" value="Ser/Thr_kinase_AS"/>
</dbReference>
<feature type="compositionally biased region" description="Basic and acidic residues" evidence="13">
    <location>
        <begin position="567"/>
        <end position="577"/>
    </location>
</feature>
<feature type="compositionally biased region" description="Polar residues" evidence="13">
    <location>
        <begin position="578"/>
        <end position="594"/>
    </location>
</feature>
<evidence type="ECO:0000256" key="8">
    <source>
        <dbReference type="ARBA" id="ARBA00047559"/>
    </source>
</evidence>
<evidence type="ECO:0000313" key="16">
    <source>
        <dbReference type="EMBL" id="CAF1510292.1"/>
    </source>
</evidence>
<evidence type="ECO:0000256" key="7">
    <source>
        <dbReference type="ARBA" id="ARBA00022840"/>
    </source>
</evidence>
<feature type="compositionally biased region" description="Low complexity" evidence="13">
    <location>
        <begin position="689"/>
        <end position="715"/>
    </location>
</feature>
<feature type="compositionally biased region" description="Low complexity" evidence="13">
    <location>
        <begin position="810"/>
        <end position="820"/>
    </location>
</feature>
<dbReference type="SMART" id="SM00326">
    <property type="entry name" value="SH3"/>
    <property type="match status" value="1"/>
</dbReference>
<dbReference type="InterPro" id="IPR051681">
    <property type="entry name" value="Ser/Thr_Kinases-Pseudokinases"/>
</dbReference>
<dbReference type="GO" id="GO:0004706">
    <property type="term" value="F:JUN kinase kinase kinase activity"/>
    <property type="evidence" value="ECO:0007669"/>
    <property type="project" value="TreeGrafter"/>
</dbReference>
<dbReference type="PROSITE" id="PS00107">
    <property type="entry name" value="PROTEIN_KINASE_ATP"/>
    <property type="match status" value="1"/>
</dbReference>
<keyword evidence="5" id="KW-0723">Serine/threonine-protein kinase</keyword>
<evidence type="ECO:0000256" key="2">
    <source>
        <dbReference type="ARBA" id="ARBA00006529"/>
    </source>
</evidence>
<feature type="compositionally biased region" description="Polar residues" evidence="13">
    <location>
        <begin position="555"/>
        <end position="566"/>
    </location>
</feature>
<dbReference type="SUPFAM" id="SSF56112">
    <property type="entry name" value="Protein kinase-like (PK-like)"/>
    <property type="match status" value="1"/>
</dbReference>
<dbReference type="PANTHER" id="PTHR44329">
    <property type="entry name" value="SERINE/THREONINE-PROTEIN KINASE TNNI3K-RELATED"/>
    <property type="match status" value="1"/>
</dbReference>
<dbReference type="GO" id="GO:0005524">
    <property type="term" value="F:ATP binding"/>
    <property type="evidence" value="ECO:0007669"/>
    <property type="project" value="UniProtKB-UniRule"/>
</dbReference>
<dbReference type="InterPro" id="IPR017441">
    <property type="entry name" value="Protein_kinase_ATP_BS"/>
</dbReference>
<feature type="region of interest" description="Disordered" evidence="13">
    <location>
        <begin position="958"/>
        <end position="977"/>
    </location>
</feature>
<dbReference type="PROSITE" id="PS50002">
    <property type="entry name" value="SH3"/>
    <property type="match status" value="1"/>
</dbReference>
<evidence type="ECO:0000256" key="11">
    <source>
        <dbReference type="PROSITE-ProRule" id="PRU10141"/>
    </source>
</evidence>
<dbReference type="InterPro" id="IPR000719">
    <property type="entry name" value="Prot_kinase_dom"/>
</dbReference>
<dbReference type="AlphaFoldDB" id="A0A815TRP0"/>
<reference evidence="16" key="1">
    <citation type="submission" date="2021-02" db="EMBL/GenBank/DDBJ databases">
        <authorList>
            <person name="Nowell W R."/>
        </authorList>
    </citation>
    <scope>NUCLEOTIDE SEQUENCE</scope>
</reference>
<feature type="compositionally biased region" description="Polar residues" evidence="13">
    <location>
        <begin position="630"/>
        <end position="650"/>
    </location>
</feature>
<sequence length="977" mass="109202">MCLTNTSVIMTNSSSLTNKNDEILHVLYDYTSKEADELTLKRGSILAVLSKDEKISGSKGWWTGRLLDSESVGIFPANFVASSEPNLRIIDEKELQIGNLIGIGGFGHVHHGKFGDVDIAIKTAKSLTSFSSIESRLSNPSNDDESANAAQKSLVDGLLREARLFANLRHANIIQLFGVSPSVSTRSLYLVMEYAHGGALDHLLQRRKCGLYPNVFIQYAKQIADGMKYLHEEGTEHIIHRDLKCSNILILEAIEDIHNDNELLYKTLKITDFGLAKKQIQSSSMSAAGTFPWMSPECIRSNEFSTKSDVWSFGVLLWECLTGEIPYKGFDQMQVAFGIATNKYSLPIPSTCPEEFSQLMKDCWQPLPQDRSTFTQLYEQINRIIDTNYAPNKINNMEPNEETYFSLQQDWRKEIQDIFEELKIKEQEIRDREQEMIRLTIEQNHKRMLLEKWEHELHEREMHISEREFRLLESNNIQDRLNQQTPKVQKRSGHFVRSLLHATFNGSATLSSTTASNLISGPTNFRHLARIHPDSDPNNLHHHYFPAIDYDPASHTGQMSPLTSKPISRDTTKKHSDYQISKSTPSTPNLSRLRTLTSSDDPIINEIDDEAFLLNNDVHYQTESDDFDDNTNGKSPRSSSVGQTKLSSGTMPHLRWRKPKSCTGPSSSTIKRKHGKNNARLGKPKWYLDTSPSRNSNSNNNDGDSTTISSTKSTPIIDRSAQKLALENLSGISSSSSSACSTPNDRSLARGIFDINSVLMAFGLGRRTPARLNSSPLISTSASSSTTTIPQTLNQPMLRSASEVTNTQASSTSTTPSPSTKKQHKRTCSTPLTTDTLAPTNGYIINVAYQPRPSGSLIRPNSRIISSKPPHSSPTTINISQSDSHLVNSHFDRRNQATTTTNNVPQGKKSMVHHTNERFYLTQSSEIHTPMVPSIASSSNMSASQPQLHFSSILDIDSEEQRKHGAQVLAPKTDRKN</sequence>
<dbReference type="EMBL" id="CAJNOW010007303">
    <property type="protein sequence ID" value="CAF1510292.1"/>
    <property type="molecule type" value="Genomic_DNA"/>
</dbReference>
<dbReference type="InterPro" id="IPR001452">
    <property type="entry name" value="SH3_domain"/>
</dbReference>
<keyword evidence="12" id="KW-0175">Coiled coil</keyword>
<evidence type="ECO:0000256" key="13">
    <source>
        <dbReference type="SAM" id="MobiDB-lite"/>
    </source>
</evidence>
<accession>A0A815TRP0</accession>
<evidence type="ECO:0000256" key="3">
    <source>
        <dbReference type="ARBA" id="ARBA00012406"/>
    </source>
</evidence>
<feature type="region of interest" description="Disordered" evidence="13">
    <location>
        <begin position="769"/>
        <end position="834"/>
    </location>
</feature>
<keyword evidence="6 11" id="KW-0547">Nucleotide-binding</keyword>
<dbReference type="OrthoDB" id="339325at2759"/>
<dbReference type="Pfam" id="PF07714">
    <property type="entry name" value="PK_Tyr_Ser-Thr"/>
    <property type="match status" value="1"/>
</dbReference>
<dbReference type="Gene3D" id="1.10.510.10">
    <property type="entry name" value="Transferase(Phosphotransferase) domain 1"/>
    <property type="match status" value="1"/>
</dbReference>
<comment type="cofactor">
    <cofactor evidence="1">
        <name>Mg(2+)</name>
        <dbReference type="ChEBI" id="CHEBI:18420"/>
    </cofactor>
</comment>
<comment type="catalytic activity">
    <reaction evidence="9">
        <text>L-seryl-[protein] + ATP = O-phospho-L-seryl-[protein] + ADP + H(+)</text>
        <dbReference type="Rhea" id="RHEA:17989"/>
        <dbReference type="Rhea" id="RHEA-COMP:9863"/>
        <dbReference type="Rhea" id="RHEA-COMP:11604"/>
        <dbReference type="ChEBI" id="CHEBI:15378"/>
        <dbReference type="ChEBI" id="CHEBI:29999"/>
        <dbReference type="ChEBI" id="CHEBI:30616"/>
        <dbReference type="ChEBI" id="CHEBI:83421"/>
        <dbReference type="ChEBI" id="CHEBI:456216"/>
        <dbReference type="EC" id="2.7.11.25"/>
    </reaction>
</comment>
<feature type="compositionally biased region" description="Polar residues" evidence="13">
    <location>
        <begin position="793"/>
        <end position="809"/>
    </location>
</feature>
<keyword evidence="7 11" id="KW-0067">ATP-binding</keyword>
<evidence type="ECO:0000256" key="12">
    <source>
        <dbReference type="SAM" id="Coils"/>
    </source>
</evidence>
<dbReference type="PRINTS" id="PR00452">
    <property type="entry name" value="SH3DOMAIN"/>
</dbReference>
<evidence type="ECO:0000313" key="17">
    <source>
        <dbReference type="Proteomes" id="UP000663834"/>
    </source>
</evidence>
<keyword evidence="5" id="KW-0418">Kinase</keyword>
<dbReference type="PRINTS" id="PR00109">
    <property type="entry name" value="TYRKINASE"/>
</dbReference>
<evidence type="ECO:0000259" key="14">
    <source>
        <dbReference type="PROSITE" id="PS50002"/>
    </source>
</evidence>
<protein>
    <recommendedName>
        <fullName evidence="3">mitogen-activated protein kinase kinase kinase</fullName>
        <ecNumber evidence="3">2.7.11.25</ecNumber>
    </recommendedName>
</protein>
<evidence type="ECO:0000256" key="1">
    <source>
        <dbReference type="ARBA" id="ARBA00001946"/>
    </source>
</evidence>
<dbReference type="InterPro" id="IPR001245">
    <property type="entry name" value="Ser-Thr/Tyr_kinase_cat_dom"/>
</dbReference>
<evidence type="ECO:0000256" key="6">
    <source>
        <dbReference type="ARBA" id="ARBA00022741"/>
    </source>
</evidence>
<feature type="region of interest" description="Disordered" evidence="13">
    <location>
        <begin position="555"/>
        <end position="594"/>
    </location>
</feature>
<dbReference type="SMART" id="SM00220">
    <property type="entry name" value="S_TKc"/>
    <property type="match status" value="1"/>
</dbReference>
<comment type="catalytic activity">
    <reaction evidence="8">
        <text>L-threonyl-[protein] + ATP = O-phospho-L-threonyl-[protein] + ADP + H(+)</text>
        <dbReference type="Rhea" id="RHEA:46608"/>
        <dbReference type="Rhea" id="RHEA-COMP:11060"/>
        <dbReference type="Rhea" id="RHEA-COMP:11605"/>
        <dbReference type="ChEBI" id="CHEBI:15378"/>
        <dbReference type="ChEBI" id="CHEBI:30013"/>
        <dbReference type="ChEBI" id="CHEBI:30616"/>
        <dbReference type="ChEBI" id="CHEBI:61977"/>
        <dbReference type="ChEBI" id="CHEBI:456216"/>
        <dbReference type="EC" id="2.7.11.25"/>
    </reaction>
</comment>
<feature type="domain" description="SH3" evidence="14">
    <location>
        <begin position="19"/>
        <end position="85"/>
    </location>
</feature>
<name>A0A815TRP0_9BILA</name>
<keyword evidence="4 10" id="KW-0728">SH3 domain</keyword>
<evidence type="ECO:0000259" key="15">
    <source>
        <dbReference type="PROSITE" id="PS50011"/>
    </source>
</evidence>
<dbReference type="Proteomes" id="UP000663834">
    <property type="component" value="Unassembled WGS sequence"/>
</dbReference>
<evidence type="ECO:0000256" key="5">
    <source>
        <dbReference type="ARBA" id="ARBA00022527"/>
    </source>
</evidence>